<dbReference type="FunFam" id="3.30.160.60:FF:000690">
    <property type="entry name" value="Zinc finger protein 354C"/>
    <property type="match status" value="1"/>
</dbReference>
<organism evidence="11 12">
    <name type="scientific">Rhodnius prolixus</name>
    <name type="common">Triatomid bug</name>
    <dbReference type="NCBI Taxonomy" id="13249"/>
    <lineage>
        <taxon>Eukaryota</taxon>
        <taxon>Metazoa</taxon>
        <taxon>Ecdysozoa</taxon>
        <taxon>Arthropoda</taxon>
        <taxon>Hexapoda</taxon>
        <taxon>Insecta</taxon>
        <taxon>Pterygota</taxon>
        <taxon>Neoptera</taxon>
        <taxon>Paraneoptera</taxon>
        <taxon>Hemiptera</taxon>
        <taxon>Heteroptera</taxon>
        <taxon>Panheteroptera</taxon>
        <taxon>Cimicomorpha</taxon>
        <taxon>Reduviidae</taxon>
        <taxon>Triatominae</taxon>
        <taxon>Rhodnius</taxon>
    </lineage>
</organism>
<keyword evidence="12" id="KW-1185">Reference proteome</keyword>
<dbReference type="PROSITE" id="PS00028">
    <property type="entry name" value="ZINC_FINGER_C2H2_1"/>
    <property type="match status" value="5"/>
</dbReference>
<evidence type="ECO:0000256" key="5">
    <source>
        <dbReference type="ARBA" id="ARBA00022771"/>
    </source>
</evidence>
<dbReference type="EMBL" id="ACPB03009797">
    <property type="status" value="NOT_ANNOTATED_CDS"/>
    <property type="molecule type" value="Genomic_DNA"/>
</dbReference>
<dbReference type="SUPFAM" id="SSF57667">
    <property type="entry name" value="beta-beta-alpha zinc fingers"/>
    <property type="match status" value="3"/>
</dbReference>
<keyword evidence="7" id="KW-0805">Transcription regulation</keyword>
<dbReference type="AlphaFoldDB" id="T1HC15"/>
<dbReference type="Proteomes" id="UP000015103">
    <property type="component" value="Unassembled WGS sequence"/>
</dbReference>
<dbReference type="FunFam" id="3.30.160.60:FF:001343">
    <property type="entry name" value="Zinc finger protein 568"/>
    <property type="match status" value="1"/>
</dbReference>
<dbReference type="FunFam" id="3.30.160.60:FF:000340">
    <property type="entry name" value="zinc finger protein 473 isoform X1"/>
    <property type="match status" value="1"/>
</dbReference>
<dbReference type="InterPro" id="IPR036236">
    <property type="entry name" value="Znf_C2H2_sf"/>
</dbReference>
<dbReference type="Gene3D" id="3.40.1800.20">
    <property type="match status" value="1"/>
</dbReference>
<dbReference type="HOGENOM" id="CLU_002678_94_3_1"/>
<evidence type="ECO:0000256" key="6">
    <source>
        <dbReference type="ARBA" id="ARBA00022833"/>
    </source>
</evidence>
<dbReference type="GO" id="GO:0003682">
    <property type="term" value="F:chromatin binding"/>
    <property type="evidence" value="ECO:0007669"/>
    <property type="project" value="UniProtKB-ARBA"/>
</dbReference>
<accession>T1HC15</accession>
<dbReference type="EnsemblMetazoa" id="RPRC001577-RA">
    <property type="protein sequence ID" value="RPRC001577-PA"/>
    <property type="gene ID" value="RPRC001577"/>
</dbReference>
<dbReference type="PROSITE" id="PS50157">
    <property type="entry name" value="ZINC_FINGER_C2H2_2"/>
    <property type="match status" value="5"/>
</dbReference>
<dbReference type="InterPro" id="IPR012934">
    <property type="entry name" value="Znf_AD"/>
</dbReference>
<dbReference type="FunFam" id="3.30.160.60:FF:001156">
    <property type="entry name" value="Zinc finger protein 407"/>
    <property type="match status" value="1"/>
</dbReference>
<dbReference type="SMART" id="SM00355">
    <property type="entry name" value="ZnF_C2H2"/>
    <property type="match status" value="5"/>
</dbReference>
<comment type="subcellular location">
    <subcellularLocation>
        <location evidence="1">Nucleus</location>
    </subcellularLocation>
</comment>
<dbReference type="GO" id="GO:0005634">
    <property type="term" value="C:nucleus"/>
    <property type="evidence" value="ECO:0007669"/>
    <property type="project" value="UniProtKB-SubCell"/>
</dbReference>
<sequence>MNVGIGPFEKKSLFQSNVCRLCSSIRDKLLPIFDNSGSKVDIKIKECLPSLDVRQEDCKPQQICLECITKLNMYNEFLQLCLQSESKFEACLRNYRSEEENNLKKKFINEDETDNCMWESEANKIPEQSMGLQSNADVIVLSKLDSTLTDPSAQDFVVMVELKYKDNIPPASADNLLEYVPEKTALPVVDSPDIPNFDSLLDLDAIKENTSKLYDNTLVELLNKQNKTVKDEKNVEVNSKELSEKINKDKKSYECGVCGRKFKRRTRLNSHMARHTEIRPFNCRQCEKSFVMKWELNLHERVHSRTYACHLCSKVFGSKSKLSRHGRVHSGERPYPCLECGKAFGEKRNLDNHARTHSGARPYSCQLCGKSFNVRSHMVDHLNVHKRTPRTIGFMFFMGSLLVEASWGGLPHRLYNYVIGFALRFYGKRYD</sequence>
<dbReference type="FunFam" id="3.30.160.60:FF:000744">
    <property type="entry name" value="zinc finger E-box-binding homeobox 1"/>
    <property type="match status" value="1"/>
</dbReference>
<evidence type="ECO:0000256" key="4">
    <source>
        <dbReference type="ARBA" id="ARBA00022737"/>
    </source>
</evidence>
<dbReference type="InterPro" id="IPR050331">
    <property type="entry name" value="Zinc_finger"/>
</dbReference>
<evidence type="ECO:0000256" key="9">
    <source>
        <dbReference type="ARBA" id="ARBA00023163"/>
    </source>
</evidence>
<keyword evidence="8" id="KW-0238">DNA-binding</keyword>
<dbReference type="VEuPathDB" id="VectorBase:RPRC001577"/>
<evidence type="ECO:0000256" key="8">
    <source>
        <dbReference type="ARBA" id="ARBA00023125"/>
    </source>
</evidence>
<dbReference type="OMA" id="MWESEAN"/>
<evidence type="ECO:0000256" key="1">
    <source>
        <dbReference type="ARBA" id="ARBA00004123"/>
    </source>
</evidence>
<evidence type="ECO:0000313" key="11">
    <source>
        <dbReference type="EnsemblMetazoa" id="RPRC001577-PA"/>
    </source>
</evidence>
<reference evidence="11" key="1">
    <citation type="submission" date="2015-05" db="UniProtKB">
        <authorList>
            <consortium name="EnsemblMetazoa"/>
        </authorList>
    </citation>
    <scope>IDENTIFICATION</scope>
</reference>
<dbReference type="InterPro" id="IPR013087">
    <property type="entry name" value="Znf_C2H2_type"/>
</dbReference>
<evidence type="ECO:0000313" key="12">
    <source>
        <dbReference type="Proteomes" id="UP000015103"/>
    </source>
</evidence>
<dbReference type="FunCoup" id="T1HC15">
    <property type="interactions" value="1"/>
</dbReference>
<proteinExistence type="inferred from homology"/>
<keyword evidence="9" id="KW-0804">Transcription</keyword>
<dbReference type="GO" id="GO:0008270">
    <property type="term" value="F:zinc ion binding"/>
    <property type="evidence" value="ECO:0007669"/>
    <property type="project" value="UniProtKB-UniRule"/>
</dbReference>
<dbReference type="GO" id="GO:0003677">
    <property type="term" value="F:DNA binding"/>
    <property type="evidence" value="ECO:0007669"/>
    <property type="project" value="UniProtKB-KW"/>
</dbReference>
<protein>
    <submittedName>
        <fullName evidence="11">Uncharacterized protein</fullName>
    </submittedName>
</protein>
<evidence type="ECO:0000256" key="3">
    <source>
        <dbReference type="ARBA" id="ARBA00022723"/>
    </source>
</evidence>
<dbReference type="PANTHER" id="PTHR16515">
    <property type="entry name" value="PR DOMAIN ZINC FINGER PROTEIN"/>
    <property type="match status" value="1"/>
</dbReference>
<dbReference type="InParanoid" id="T1HC15"/>
<evidence type="ECO:0000256" key="2">
    <source>
        <dbReference type="ARBA" id="ARBA00006991"/>
    </source>
</evidence>
<dbReference type="eggNOG" id="KOG1721">
    <property type="taxonomic scope" value="Eukaryota"/>
</dbReference>
<dbReference type="Pfam" id="PF00096">
    <property type="entry name" value="zf-C2H2"/>
    <property type="match status" value="5"/>
</dbReference>
<dbReference type="Gene3D" id="3.30.160.60">
    <property type="entry name" value="Classic Zinc Finger"/>
    <property type="match status" value="5"/>
</dbReference>
<keyword evidence="5" id="KW-0863">Zinc-finger</keyword>
<keyword evidence="10" id="KW-0539">Nucleus</keyword>
<comment type="similarity">
    <text evidence="2">Belongs to the krueppel C2H2-type zinc-finger protein family.</text>
</comment>
<dbReference type="SMART" id="SM00868">
    <property type="entry name" value="zf-AD"/>
    <property type="match status" value="1"/>
</dbReference>
<name>T1HC15_RHOPR</name>
<keyword evidence="3" id="KW-0479">Metal-binding</keyword>
<dbReference type="GO" id="GO:0040029">
    <property type="term" value="P:epigenetic regulation of gene expression"/>
    <property type="evidence" value="ECO:0007669"/>
    <property type="project" value="UniProtKB-ARBA"/>
</dbReference>
<keyword evidence="4" id="KW-0677">Repeat</keyword>
<dbReference type="STRING" id="13249.T1HC15"/>
<evidence type="ECO:0000256" key="10">
    <source>
        <dbReference type="ARBA" id="ARBA00023242"/>
    </source>
</evidence>
<dbReference type="SUPFAM" id="SSF57716">
    <property type="entry name" value="Glucocorticoid receptor-like (DNA-binding domain)"/>
    <property type="match status" value="1"/>
</dbReference>
<dbReference type="EMBL" id="ACPB03009795">
    <property type="status" value="NOT_ANNOTATED_CDS"/>
    <property type="molecule type" value="Genomic_DNA"/>
</dbReference>
<dbReference type="GO" id="GO:0000785">
    <property type="term" value="C:chromatin"/>
    <property type="evidence" value="ECO:0007669"/>
    <property type="project" value="UniProtKB-ARBA"/>
</dbReference>
<dbReference type="EMBL" id="ACPB03009796">
    <property type="status" value="NOT_ANNOTATED_CDS"/>
    <property type="molecule type" value="Genomic_DNA"/>
</dbReference>
<keyword evidence="6" id="KW-0862">Zinc</keyword>
<dbReference type="PROSITE" id="PS51915">
    <property type="entry name" value="ZAD"/>
    <property type="match status" value="1"/>
</dbReference>
<dbReference type="Pfam" id="PF07776">
    <property type="entry name" value="zf-AD"/>
    <property type="match status" value="1"/>
</dbReference>
<evidence type="ECO:0000256" key="7">
    <source>
        <dbReference type="ARBA" id="ARBA00023015"/>
    </source>
</evidence>
<dbReference type="PANTHER" id="PTHR16515:SF49">
    <property type="entry name" value="GASTRULA ZINC FINGER PROTEIN XLCGF49.1-LIKE-RELATED"/>
    <property type="match status" value="1"/>
</dbReference>